<dbReference type="AlphaFoldDB" id="A0A1F5LWK4"/>
<organism evidence="2 3">
    <name type="scientific">Penicillium arizonense</name>
    <dbReference type="NCBI Taxonomy" id="1835702"/>
    <lineage>
        <taxon>Eukaryota</taxon>
        <taxon>Fungi</taxon>
        <taxon>Dikarya</taxon>
        <taxon>Ascomycota</taxon>
        <taxon>Pezizomycotina</taxon>
        <taxon>Eurotiomycetes</taxon>
        <taxon>Eurotiomycetidae</taxon>
        <taxon>Eurotiales</taxon>
        <taxon>Aspergillaceae</taxon>
        <taxon>Penicillium</taxon>
    </lineage>
</organism>
<protein>
    <submittedName>
        <fullName evidence="2">Uncharacterized protein</fullName>
    </submittedName>
</protein>
<accession>A0A1F5LWK4</accession>
<sequence>MSPKRLEVAQVSLSPREELL</sequence>
<name>A0A1F5LWK4_PENAI</name>
<feature type="region of interest" description="Disordered" evidence="1">
    <location>
        <begin position="1"/>
        <end position="20"/>
    </location>
</feature>
<dbReference type="EMBL" id="LXJU01000002">
    <property type="protein sequence ID" value="OGE57349.1"/>
    <property type="molecule type" value="Genomic_DNA"/>
</dbReference>
<reference evidence="2 3" key="1">
    <citation type="journal article" date="2016" name="Sci. Rep.">
        <title>Penicillium arizonense, a new, genome sequenced fungal species, reveals a high chemical diversity in secreted metabolites.</title>
        <authorList>
            <person name="Grijseels S."/>
            <person name="Nielsen J.C."/>
            <person name="Randelovic M."/>
            <person name="Nielsen J."/>
            <person name="Nielsen K.F."/>
            <person name="Workman M."/>
            <person name="Frisvad J.C."/>
        </authorList>
    </citation>
    <scope>NUCLEOTIDE SEQUENCE [LARGE SCALE GENOMIC DNA]</scope>
    <source>
        <strain evidence="2 3">CBS 141311</strain>
    </source>
</reference>
<evidence type="ECO:0000313" key="2">
    <source>
        <dbReference type="EMBL" id="OGE57349.1"/>
    </source>
</evidence>
<comment type="caution">
    <text evidence="2">The sequence shown here is derived from an EMBL/GenBank/DDBJ whole genome shotgun (WGS) entry which is preliminary data.</text>
</comment>
<gene>
    <name evidence="2" type="ORF">PENARI_c002G02361</name>
</gene>
<proteinExistence type="predicted"/>
<dbReference type="Proteomes" id="UP000177622">
    <property type="component" value="Unassembled WGS sequence"/>
</dbReference>
<evidence type="ECO:0000313" key="3">
    <source>
        <dbReference type="Proteomes" id="UP000177622"/>
    </source>
</evidence>
<evidence type="ECO:0000256" key="1">
    <source>
        <dbReference type="SAM" id="MobiDB-lite"/>
    </source>
</evidence>
<keyword evidence="3" id="KW-1185">Reference proteome</keyword>